<comment type="caution">
    <text evidence="2">The sequence shown here is derived from an EMBL/GenBank/DDBJ whole genome shotgun (WGS) entry which is preliminary data.</text>
</comment>
<accession>A0A4C1SBB5</accession>
<proteinExistence type="predicted"/>
<dbReference type="AlphaFoldDB" id="A0A4C1SBB5"/>
<dbReference type="Proteomes" id="UP000299102">
    <property type="component" value="Unassembled WGS sequence"/>
</dbReference>
<dbReference type="EMBL" id="BGZK01000003">
    <property type="protein sequence ID" value="GBO99458.1"/>
    <property type="molecule type" value="Genomic_DNA"/>
</dbReference>
<reference evidence="2 3" key="1">
    <citation type="journal article" date="2019" name="Commun. Biol.">
        <title>The bagworm genome reveals a unique fibroin gene that provides high tensile strength.</title>
        <authorList>
            <person name="Kono N."/>
            <person name="Nakamura H."/>
            <person name="Ohtoshi R."/>
            <person name="Tomita M."/>
            <person name="Numata K."/>
            <person name="Arakawa K."/>
        </authorList>
    </citation>
    <scope>NUCLEOTIDE SEQUENCE [LARGE SCALE GENOMIC DNA]</scope>
</reference>
<keyword evidence="3" id="KW-1185">Reference proteome</keyword>
<protein>
    <submittedName>
        <fullName evidence="2">Uncharacterized protein</fullName>
    </submittedName>
</protein>
<sequence length="74" mass="7986">MGKDYPRKSCPDQIYGILKTSQRHVNEARKMESPISECKLTIADSIFPRAGATSAERDRGAASADAATEKVAST</sequence>
<evidence type="ECO:0000313" key="2">
    <source>
        <dbReference type="EMBL" id="GBO99458.1"/>
    </source>
</evidence>
<name>A0A4C1SBB5_EUMVA</name>
<gene>
    <name evidence="2" type="ORF">EVAR_653_1</name>
</gene>
<feature type="region of interest" description="Disordered" evidence="1">
    <location>
        <begin position="51"/>
        <end position="74"/>
    </location>
</feature>
<evidence type="ECO:0000256" key="1">
    <source>
        <dbReference type="SAM" id="MobiDB-lite"/>
    </source>
</evidence>
<evidence type="ECO:0000313" key="3">
    <source>
        <dbReference type="Proteomes" id="UP000299102"/>
    </source>
</evidence>
<organism evidence="2 3">
    <name type="scientific">Eumeta variegata</name>
    <name type="common">Bagworm moth</name>
    <name type="synonym">Eumeta japonica</name>
    <dbReference type="NCBI Taxonomy" id="151549"/>
    <lineage>
        <taxon>Eukaryota</taxon>
        <taxon>Metazoa</taxon>
        <taxon>Ecdysozoa</taxon>
        <taxon>Arthropoda</taxon>
        <taxon>Hexapoda</taxon>
        <taxon>Insecta</taxon>
        <taxon>Pterygota</taxon>
        <taxon>Neoptera</taxon>
        <taxon>Endopterygota</taxon>
        <taxon>Lepidoptera</taxon>
        <taxon>Glossata</taxon>
        <taxon>Ditrysia</taxon>
        <taxon>Tineoidea</taxon>
        <taxon>Psychidae</taxon>
        <taxon>Oiketicinae</taxon>
        <taxon>Eumeta</taxon>
    </lineage>
</organism>